<protein>
    <submittedName>
        <fullName evidence="2">Transposase</fullName>
    </submittedName>
</protein>
<dbReference type="Pfam" id="PF03050">
    <property type="entry name" value="DDE_Tnp_IS66"/>
    <property type="match status" value="1"/>
</dbReference>
<dbReference type="PANTHER" id="PTHR33678:SF1">
    <property type="entry name" value="BLL1576 PROTEIN"/>
    <property type="match status" value="1"/>
</dbReference>
<dbReference type="EMBL" id="SDGV01000010">
    <property type="protein sequence ID" value="THB61578.1"/>
    <property type="molecule type" value="Genomic_DNA"/>
</dbReference>
<dbReference type="Proteomes" id="UP000310506">
    <property type="component" value="Unassembled WGS sequence"/>
</dbReference>
<feature type="domain" description="Transposase IS66 central" evidence="1">
    <location>
        <begin position="1"/>
        <end position="40"/>
    </location>
</feature>
<sequence length="97" mass="10968">MRVLEDGSLELSNNRSERQIKEIVMGRKNWLFSQSTEGATASGVILSIMKTAEANGLDVRKYLIYLFDETPNLDVLSDEVLSEYLPWSNTVQSHCSK</sequence>
<dbReference type="RefSeq" id="WP_136136350.1">
    <property type="nucleotide sequence ID" value="NZ_SDGV01000010.1"/>
</dbReference>
<gene>
    <name evidence="2" type="ORF">ESZ54_03745</name>
</gene>
<dbReference type="PANTHER" id="PTHR33678">
    <property type="entry name" value="BLL1576 PROTEIN"/>
    <property type="match status" value="1"/>
</dbReference>
<dbReference type="InterPro" id="IPR052344">
    <property type="entry name" value="Transposase-related"/>
</dbReference>
<name>A0A4S3B521_9ENTE</name>
<proteinExistence type="predicted"/>
<evidence type="ECO:0000313" key="3">
    <source>
        <dbReference type="Proteomes" id="UP000310506"/>
    </source>
</evidence>
<evidence type="ECO:0000259" key="1">
    <source>
        <dbReference type="Pfam" id="PF03050"/>
    </source>
</evidence>
<keyword evidence="3" id="KW-1185">Reference proteome</keyword>
<accession>A0A4S3B521</accession>
<dbReference type="InterPro" id="IPR004291">
    <property type="entry name" value="Transposase_IS66_central"/>
</dbReference>
<reference evidence="2 3" key="1">
    <citation type="submission" date="2019-01" db="EMBL/GenBank/DDBJ databases">
        <title>Vagococcus silagei sp. nov. isolated from brewer's grain.</title>
        <authorList>
            <person name="Guu J.-R."/>
        </authorList>
    </citation>
    <scope>NUCLEOTIDE SEQUENCE [LARGE SCALE GENOMIC DNA]</scope>
    <source>
        <strain evidence="2 3">2B-2</strain>
    </source>
</reference>
<dbReference type="AlphaFoldDB" id="A0A4S3B521"/>
<organism evidence="2 3">
    <name type="scientific">Vagococcus silagei</name>
    <dbReference type="NCBI Taxonomy" id="2508885"/>
    <lineage>
        <taxon>Bacteria</taxon>
        <taxon>Bacillati</taxon>
        <taxon>Bacillota</taxon>
        <taxon>Bacilli</taxon>
        <taxon>Lactobacillales</taxon>
        <taxon>Enterococcaceae</taxon>
        <taxon>Vagococcus</taxon>
    </lineage>
</organism>
<comment type="caution">
    <text evidence="2">The sequence shown here is derived from an EMBL/GenBank/DDBJ whole genome shotgun (WGS) entry which is preliminary data.</text>
</comment>
<dbReference type="OrthoDB" id="9760067at2"/>
<evidence type="ECO:0000313" key="2">
    <source>
        <dbReference type="EMBL" id="THB61578.1"/>
    </source>
</evidence>